<evidence type="ECO:0000313" key="3">
    <source>
        <dbReference type="Proteomes" id="UP000053557"/>
    </source>
</evidence>
<keyword evidence="3" id="KW-1185">Reference proteome</keyword>
<name>A0A101XQV3_9BACL</name>
<keyword evidence="1" id="KW-0472">Membrane</keyword>
<keyword evidence="1" id="KW-0812">Transmembrane</keyword>
<keyword evidence="1" id="KW-1133">Transmembrane helix</keyword>
<dbReference type="Proteomes" id="UP000053557">
    <property type="component" value="Unassembled WGS sequence"/>
</dbReference>
<gene>
    <name evidence="2" type="ORF">ATW55_15135</name>
</gene>
<dbReference type="EMBL" id="LPVJ01000035">
    <property type="protein sequence ID" value="KUO95827.1"/>
    <property type="molecule type" value="Genomic_DNA"/>
</dbReference>
<proteinExistence type="predicted"/>
<accession>A0A101XQV3</accession>
<feature type="transmembrane region" description="Helical" evidence="1">
    <location>
        <begin position="30"/>
        <end position="51"/>
    </location>
</feature>
<comment type="caution">
    <text evidence="2">The sequence shown here is derived from an EMBL/GenBank/DDBJ whole genome shotgun (WGS) entry which is preliminary data.</text>
</comment>
<evidence type="ECO:0000313" key="2">
    <source>
        <dbReference type="EMBL" id="KUO95827.1"/>
    </source>
</evidence>
<organism evidence="2 3">
    <name type="scientific">Ferroacidibacillus organovorans</name>
    <dbReference type="NCBI Taxonomy" id="1765683"/>
    <lineage>
        <taxon>Bacteria</taxon>
        <taxon>Bacillati</taxon>
        <taxon>Bacillota</taxon>
        <taxon>Bacilli</taxon>
        <taxon>Bacillales</taxon>
        <taxon>Alicyclobacillaceae</taxon>
        <taxon>Ferroacidibacillus</taxon>
    </lineage>
</organism>
<evidence type="ECO:0000256" key="1">
    <source>
        <dbReference type="SAM" id="Phobius"/>
    </source>
</evidence>
<dbReference type="AlphaFoldDB" id="A0A101XQV3"/>
<dbReference type="OrthoDB" id="2990632at2"/>
<reference evidence="2 3" key="1">
    <citation type="submission" date="2015-12" db="EMBL/GenBank/DDBJ databases">
        <title>Draft genome sequence of Acidibacillus ferrooxidans ITV001, isolated from a chalcopyrite acid mine drainage site in Brazil.</title>
        <authorList>
            <person name="Dall'Agnol H."/>
            <person name="Nancucheo I."/>
            <person name="Johnson B."/>
            <person name="Oliveira R."/>
            <person name="Leite L."/>
            <person name="Pylro V."/>
            <person name="Nunes G.L."/>
            <person name="Tzotzos G."/>
            <person name="Fernandes G.R."/>
            <person name="Dutra J."/>
            <person name="Orellana S.C."/>
            <person name="Oliveira G."/>
        </authorList>
    </citation>
    <scope>NUCLEOTIDE SEQUENCE [LARGE SCALE GENOMIC DNA]</scope>
    <source>
        <strain evidence="3">ITV01</strain>
    </source>
</reference>
<protein>
    <submittedName>
        <fullName evidence="2">Uncharacterized protein</fullName>
    </submittedName>
</protein>
<sequence>MTSLRKNLKALCRFVQAEGGGMMDEYVTMVGFWIFSTIVVLVAAGLIWSALSGDLQAMVKDLTNLF</sequence>
<dbReference type="RefSeq" id="WP_067716034.1">
    <property type="nucleotide sequence ID" value="NZ_LPVJ01000035.1"/>
</dbReference>